<feature type="region of interest" description="Disordered" evidence="1">
    <location>
        <begin position="1"/>
        <end position="34"/>
    </location>
</feature>
<feature type="non-terminal residue" evidence="2">
    <location>
        <position position="1"/>
    </location>
</feature>
<evidence type="ECO:0000256" key="1">
    <source>
        <dbReference type="SAM" id="MobiDB-lite"/>
    </source>
</evidence>
<feature type="non-terminal residue" evidence="2">
    <location>
        <position position="34"/>
    </location>
</feature>
<organism evidence="2">
    <name type="scientific">uncultured Rubrobacteraceae bacterium</name>
    <dbReference type="NCBI Taxonomy" id="349277"/>
    <lineage>
        <taxon>Bacteria</taxon>
        <taxon>Bacillati</taxon>
        <taxon>Actinomycetota</taxon>
        <taxon>Rubrobacteria</taxon>
        <taxon>Rubrobacterales</taxon>
        <taxon>Rubrobacteraceae</taxon>
        <taxon>environmental samples</taxon>
    </lineage>
</organism>
<accession>A0A6J4RCH5</accession>
<evidence type="ECO:0000313" key="2">
    <source>
        <dbReference type="EMBL" id="CAA9470283.1"/>
    </source>
</evidence>
<sequence length="34" mass="3842">EPCLQHLPQAPGSRSGPGRHPRPGCRIRWQEPQL</sequence>
<dbReference type="EMBL" id="CADCVI010000123">
    <property type="protein sequence ID" value="CAA9470283.1"/>
    <property type="molecule type" value="Genomic_DNA"/>
</dbReference>
<dbReference type="AlphaFoldDB" id="A0A6J4RCH5"/>
<protein>
    <submittedName>
        <fullName evidence="2">Uncharacterized protein</fullName>
    </submittedName>
</protein>
<reference evidence="2" key="1">
    <citation type="submission" date="2020-02" db="EMBL/GenBank/DDBJ databases">
        <authorList>
            <person name="Meier V. D."/>
        </authorList>
    </citation>
    <scope>NUCLEOTIDE SEQUENCE</scope>
    <source>
        <strain evidence="2">AVDCRST_MAG25</strain>
    </source>
</reference>
<proteinExistence type="predicted"/>
<name>A0A6J4RCH5_9ACTN</name>
<gene>
    <name evidence="2" type="ORF">AVDCRST_MAG25-1982</name>
</gene>